<name>A0ABQ4T2Q2_9HYPH</name>
<dbReference type="Proteomes" id="UP001055102">
    <property type="component" value="Unassembled WGS sequence"/>
</dbReference>
<organism evidence="1 2">
    <name type="scientific">Methylobacterium jeotgali</name>
    <dbReference type="NCBI Taxonomy" id="381630"/>
    <lineage>
        <taxon>Bacteria</taxon>
        <taxon>Pseudomonadati</taxon>
        <taxon>Pseudomonadota</taxon>
        <taxon>Alphaproteobacteria</taxon>
        <taxon>Hyphomicrobiales</taxon>
        <taxon>Methylobacteriaceae</taxon>
        <taxon>Methylobacterium</taxon>
    </lineage>
</organism>
<protein>
    <submittedName>
        <fullName evidence="1">Uncharacterized protein</fullName>
    </submittedName>
</protein>
<gene>
    <name evidence="1" type="ORF">AOPFMNJM_4029</name>
</gene>
<comment type="caution">
    <text evidence="1">The sequence shown here is derived from an EMBL/GenBank/DDBJ whole genome shotgun (WGS) entry which is preliminary data.</text>
</comment>
<reference evidence="1" key="2">
    <citation type="submission" date="2021-08" db="EMBL/GenBank/DDBJ databases">
        <authorList>
            <person name="Tani A."/>
            <person name="Ola A."/>
            <person name="Ogura Y."/>
            <person name="Katsura K."/>
            <person name="Hayashi T."/>
        </authorList>
    </citation>
    <scope>NUCLEOTIDE SEQUENCE</scope>
    <source>
        <strain evidence="1">LMG 23639</strain>
    </source>
</reference>
<dbReference type="RefSeq" id="WP_238278598.1">
    <property type="nucleotide sequence ID" value="NZ_BPQR01000084.1"/>
</dbReference>
<sequence>MTERGEIGRLYEAMVFAAYLVEQYGDAYAPILARMEEEWSAVLKADTPQARARRILNAHTVEGGLNAIR</sequence>
<proteinExistence type="predicted"/>
<accession>A0ABQ4T2Q2</accession>
<reference evidence="1" key="1">
    <citation type="journal article" date="2021" name="Front. Microbiol.">
        <title>Comprehensive Comparative Genomics and Phenotyping of Methylobacterium Species.</title>
        <authorList>
            <person name="Alessa O."/>
            <person name="Ogura Y."/>
            <person name="Fujitani Y."/>
            <person name="Takami H."/>
            <person name="Hayashi T."/>
            <person name="Sahin N."/>
            <person name="Tani A."/>
        </authorList>
    </citation>
    <scope>NUCLEOTIDE SEQUENCE</scope>
    <source>
        <strain evidence="1">LMG 23639</strain>
    </source>
</reference>
<evidence type="ECO:0000313" key="1">
    <source>
        <dbReference type="EMBL" id="GJE08686.1"/>
    </source>
</evidence>
<evidence type="ECO:0000313" key="2">
    <source>
        <dbReference type="Proteomes" id="UP001055102"/>
    </source>
</evidence>
<keyword evidence="2" id="KW-1185">Reference proteome</keyword>
<dbReference type="EMBL" id="BPQR01000084">
    <property type="protein sequence ID" value="GJE08686.1"/>
    <property type="molecule type" value="Genomic_DNA"/>
</dbReference>